<accession>A0ABV1M585</accession>
<dbReference type="Pfam" id="PF11391">
    <property type="entry name" value="DUF2798"/>
    <property type="match status" value="1"/>
</dbReference>
<gene>
    <name evidence="2" type="ORF">ABNW52_12190</name>
</gene>
<reference evidence="2" key="1">
    <citation type="submission" date="2024-06" db="EMBL/GenBank/DDBJ databases">
        <title>Genome sequence of Vogesella sp. MAHUQ-64.</title>
        <authorList>
            <person name="Huq M.A."/>
        </authorList>
    </citation>
    <scope>NUCLEOTIDE SEQUENCE</scope>
    <source>
        <strain evidence="2">MAHUQ-64</strain>
    </source>
</reference>
<feature type="transmembrane region" description="Helical" evidence="1">
    <location>
        <begin position="41"/>
        <end position="61"/>
    </location>
</feature>
<dbReference type="EMBL" id="JBEFLD010000006">
    <property type="protein sequence ID" value="MEQ6291372.1"/>
    <property type="molecule type" value="Genomic_DNA"/>
</dbReference>
<evidence type="ECO:0000256" key="1">
    <source>
        <dbReference type="SAM" id="Phobius"/>
    </source>
</evidence>
<sequence length="80" mass="8663">MPAPLRLRLMFALLMSCLMSLLMTAWVTWLNLGAGPAYLAHWGKAFVAAWPAAFTVVVLLAPTVQRLSLKLVGGLPATRV</sequence>
<feature type="transmembrane region" description="Helical" evidence="1">
    <location>
        <begin position="7"/>
        <end position="29"/>
    </location>
</feature>
<evidence type="ECO:0000313" key="3">
    <source>
        <dbReference type="Proteomes" id="UP001433638"/>
    </source>
</evidence>
<dbReference type="RefSeq" id="WP_349588140.1">
    <property type="nucleotide sequence ID" value="NZ_JBEFLD010000006.1"/>
</dbReference>
<keyword evidence="1" id="KW-1133">Transmembrane helix</keyword>
<keyword evidence="3" id="KW-1185">Reference proteome</keyword>
<organism evidence="2 3">
    <name type="scientific">Vogesella oryzagri</name>
    <dbReference type="NCBI Taxonomy" id="3160864"/>
    <lineage>
        <taxon>Bacteria</taxon>
        <taxon>Pseudomonadati</taxon>
        <taxon>Pseudomonadota</taxon>
        <taxon>Betaproteobacteria</taxon>
        <taxon>Neisseriales</taxon>
        <taxon>Chromobacteriaceae</taxon>
        <taxon>Vogesella</taxon>
    </lineage>
</organism>
<comment type="caution">
    <text evidence="2">The sequence shown here is derived from an EMBL/GenBank/DDBJ whole genome shotgun (WGS) entry which is preliminary data.</text>
</comment>
<protein>
    <submittedName>
        <fullName evidence="2">DUF2798 domain-containing protein</fullName>
    </submittedName>
</protein>
<evidence type="ECO:0000313" key="2">
    <source>
        <dbReference type="EMBL" id="MEQ6291372.1"/>
    </source>
</evidence>
<name>A0ABV1M585_9NEIS</name>
<keyword evidence="1" id="KW-0812">Transmembrane</keyword>
<dbReference type="InterPro" id="IPR021529">
    <property type="entry name" value="DUF2798"/>
</dbReference>
<keyword evidence="1" id="KW-0472">Membrane</keyword>
<proteinExistence type="predicted"/>
<dbReference type="Proteomes" id="UP001433638">
    <property type="component" value="Unassembled WGS sequence"/>
</dbReference>